<dbReference type="EMBL" id="CP037421">
    <property type="protein sequence ID" value="QDT29797.1"/>
    <property type="molecule type" value="Genomic_DNA"/>
</dbReference>
<dbReference type="Gene3D" id="3.60.130.10">
    <property type="entry name" value="Clavaminate synthase-like"/>
    <property type="match status" value="1"/>
</dbReference>
<keyword evidence="3" id="KW-0045">Antibiotic biosynthesis</keyword>
<keyword evidence="6" id="KW-1185">Reference proteome</keyword>
<dbReference type="InterPro" id="IPR050411">
    <property type="entry name" value="AlphaKG_dependent_hydroxylases"/>
</dbReference>
<evidence type="ECO:0000256" key="3">
    <source>
        <dbReference type="ARBA" id="ARBA00023194"/>
    </source>
</evidence>
<reference evidence="5 6" key="1">
    <citation type="submission" date="2019-03" db="EMBL/GenBank/DDBJ databases">
        <title>Deep-cultivation of Planctomycetes and their phenomic and genomic characterization uncovers novel biology.</title>
        <authorList>
            <person name="Wiegand S."/>
            <person name="Jogler M."/>
            <person name="Boedeker C."/>
            <person name="Pinto D."/>
            <person name="Vollmers J."/>
            <person name="Rivas-Marin E."/>
            <person name="Kohn T."/>
            <person name="Peeters S.H."/>
            <person name="Heuer A."/>
            <person name="Rast P."/>
            <person name="Oberbeckmann S."/>
            <person name="Bunk B."/>
            <person name="Jeske O."/>
            <person name="Meyerdierks A."/>
            <person name="Storesund J.E."/>
            <person name="Kallscheuer N."/>
            <person name="Luecker S."/>
            <person name="Lage O.M."/>
            <person name="Pohl T."/>
            <person name="Merkel B.J."/>
            <person name="Hornburger P."/>
            <person name="Mueller R.-W."/>
            <person name="Bruemmer F."/>
            <person name="Labrenz M."/>
            <person name="Spormann A.M."/>
            <person name="Op den Camp H."/>
            <person name="Overmann J."/>
            <person name="Amann R."/>
            <person name="Jetten M.S.M."/>
            <person name="Mascher T."/>
            <person name="Medema M.H."/>
            <person name="Devos D.P."/>
            <person name="Kaster A.-K."/>
            <person name="Ovreas L."/>
            <person name="Rohde M."/>
            <person name="Galperin M.Y."/>
            <person name="Jogler C."/>
        </authorList>
    </citation>
    <scope>NUCLEOTIDE SEQUENCE [LARGE SCALE GENOMIC DNA]</scope>
    <source>
        <strain evidence="5 6">Enr10</strain>
    </source>
</reference>
<feature type="domain" description="TauD/TfdA-like" evidence="4">
    <location>
        <begin position="50"/>
        <end position="348"/>
    </location>
</feature>
<dbReference type="AlphaFoldDB" id="A0A517QDY6"/>
<dbReference type="Proteomes" id="UP000315647">
    <property type="component" value="Chromosome"/>
</dbReference>
<comment type="cofactor">
    <cofactor evidence="1">
        <name>Fe(2+)</name>
        <dbReference type="ChEBI" id="CHEBI:29033"/>
    </cofactor>
</comment>
<evidence type="ECO:0000256" key="1">
    <source>
        <dbReference type="ARBA" id="ARBA00001954"/>
    </source>
</evidence>
<gene>
    <name evidence="5" type="ORF">Enr10x_51530</name>
</gene>
<dbReference type="SUPFAM" id="SSF51197">
    <property type="entry name" value="Clavaminate synthase-like"/>
    <property type="match status" value="1"/>
</dbReference>
<protein>
    <submittedName>
        <fullName evidence="5">Peptide synthase</fullName>
    </submittedName>
</protein>
<name>A0A517QDY6_9PLAN</name>
<dbReference type="PANTHER" id="PTHR10696:SF56">
    <property type="entry name" value="TAUD_TFDA-LIKE DOMAIN-CONTAINING PROTEIN"/>
    <property type="match status" value="1"/>
</dbReference>
<evidence type="ECO:0000313" key="6">
    <source>
        <dbReference type="Proteomes" id="UP000315647"/>
    </source>
</evidence>
<organism evidence="5 6">
    <name type="scientific">Gimesia panareensis</name>
    <dbReference type="NCBI Taxonomy" id="2527978"/>
    <lineage>
        <taxon>Bacteria</taxon>
        <taxon>Pseudomonadati</taxon>
        <taxon>Planctomycetota</taxon>
        <taxon>Planctomycetia</taxon>
        <taxon>Planctomycetales</taxon>
        <taxon>Planctomycetaceae</taxon>
        <taxon>Gimesia</taxon>
    </lineage>
</organism>
<dbReference type="InterPro" id="IPR042098">
    <property type="entry name" value="TauD-like_sf"/>
</dbReference>
<dbReference type="PANTHER" id="PTHR10696">
    <property type="entry name" value="GAMMA-BUTYROBETAINE HYDROXYLASE-RELATED"/>
    <property type="match status" value="1"/>
</dbReference>
<proteinExistence type="predicted"/>
<evidence type="ECO:0000256" key="2">
    <source>
        <dbReference type="ARBA" id="ARBA00023002"/>
    </source>
</evidence>
<dbReference type="GO" id="GO:0017000">
    <property type="term" value="P:antibiotic biosynthetic process"/>
    <property type="evidence" value="ECO:0007669"/>
    <property type="project" value="UniProtKB-KW"/>
</dbReference>
<keyword evidence="2" id="KW-0560">Oxidoreductase</keyword>
<accession>A0A517QDY6</accession>
<sequence>MSLLRSIPQKELRLTPSCNPIFLYFRECPMQVKTSKLELARTLPLLIEPVDQESASLNDLIEYISRERNWLDKTLLEQGGVLLRGFTIQEIDEFQDVAQALIPELKPYVEGQSPRTKVTGNVYTSTEFPAQFRITLHNELSYTKSPPPRIVFHCHIAPETGGETPIVDCRKLYQEMPSEILAKFEERRVRYVKNMHGQERGIGKSWMDYFETSDRDQVEAYLKENEIEFEWTPDGNLRTWSIRPGTMSHPVTGEMLWFNQADLWHITNVNERNRAQLLQRFGEENLPTHAYYGDGSPITDEDLAGVRKTLWDTAVIFPWQQGDVLTLDNFSVAHGRMPYEGPRKILVAMG</sequence>
<evidence type="ECO:0000313" key="5">
    <source>
        <dbReference type="EMBL" id="QDT29797.1"/>
    </source>
</evidence>
<dbReference type="Pfam" id="PF02668">
    <property type="entry name" value="TauD"/>
    <property type="match status" value="1"/>
</dbReference>
<dbReference type="GO" id="GO:0016706">
    <property type="term" value="F:2-oxoglutarate-dependent dioxygenase activity"/>
    <property type="evidence" value="ECO:0007669"/>
    <property type="project" value="UniProtKB-ARBA"/>
</dbReference>
<evidence type="ECO:0000259" key="4">
    <source>
        <dbReference type="Pfam" id="PF02668"/>
    </source>
</evidence>
<dbReference type="InterPro" id="IPR003819">
    <property type="entry name" value="TauD/TfdA-like"/>
</dbReference>